<accession>A0A0D0CWI2</accession>
<keyword evidence="3" id="KW-1185">Reference proteome</keyword>
<feature type="transmembrane region" description="Helical" evidence="1">
    <location>
        <begin position="87"/>
        <end position="109"/>
    </location>
</feature>
<dbReference type="EMBL" id="KN834775">
    <property type="protein sequence ID" value="KIK60463.1"/>
    <property type="molecule type" value="Genomic_DNA"/>
</dbReference>
<dbReference type="OrthoDB" id="2686513at2759"/>
<organism evidence="2 3">
    <name type="scientific">Collybiopsis luxurians FD-317 M1</name>
    <dbReference type="NCBI Taxonomy" id="944289"/>
    <lineage>
        <taxon>Eukaryota</taxon>
        <taxon>Fungi</taxon>
        <taxon>Dikarya</taxon>
        <taxon>Basidiomycota</taxon>
        <taxon>Agaricomycotina</taxon>
        <taxon>Agaricomycetes</taxon>
        <taxon>Agaricomycetidae</taxon>
        <taxon>Agaricales</taxon>
        <taxon>Marasmiineae</taxon>
        <taxon>Omphalotaceae</taxon>
        <taxon>Collybiopsis</taxon>
        <taxon>Collybiopsis luxurians</taxon>
    </lineage>
</organism>
<sequence length="179" mass="19755">MVSTACILGALSIFSIFFGESSQSETTAIGCHTDVSLISSIKVAAAWEALFLYDSMLFVMTLRVAYQTRNELQEFRIPLLVVILRDGSLYFGVMAFANAINISTFYYPLPYIRGALSTFASGIAVAMMSRLMLNLHKIADTGLYTSHVTTIQLGADSAFITARPANLRDMRSEDAEYEF</sequence>
<feature type="transmembrane region" description="Helical" evidence="1">
    <location>
        <begin position="44"/>
        <end position="66"/>
    </location>
</feature>
<gene>
    <name evidence="2" type="ORF">GYMLUDRAFT_43779</name>
</gene>
<keyword evidence="1" id="KW-1133">Transmembrane helix</keyword>
<evidence type="ECO:0000256" key="1">
    <source>
        <dbReference type="SAM" id="Phobius"/>
    </source>
</evidence>
<dbReference type="Proteomes" id="UP000053593">
    <property type="component" value="Unassembled WGS sequence"/>
</dbReference>
<evidence type="ECO:0000313" key="3">
    <source>
        <dbReference type="Proteomes" id="UP000053593"/>
    </source>
</evidence>
<dbReference type="AlphaFoldDB" id="A0A0D0CWI2"/>
<feature type="transmembrane region" description="Helical" evidence="1">
    <location>
        <begin position="115"/>
        <end position="133"/>
    </location>
</feature>
<dbReference type="HOGENOM" id="CLU_133951_0_0_1"/>
<reference evidence="2 3" key="1">
    <citation type="submission" date="2014-04" db="EMBL/GenBank/DDBJ databases">
        <title>Evolutionary Origins and Diversification of the Mycorrhizal Mutualists.</title>
        <authorList>
            <consortium name="DOE Joint Genome Institute"/>
            <consortium name="Mycorrhizal Genomics Consortium"/>
            <person name="Kohler A."/>
            <person name="Kuo A."/>
            <person name="Nagy L.G."/>
            <person name="Floudas D."/>
            <person name="Copeland A."/>
            <person name="Barry K.W."/>
            <person name="Cichocki N."/>
            <person name="Veneault-Fourrey C."/>
            <person name="LaButti K."/>
            <person name="Lindquist E.A."/>
            <person name="Lipzen A."/>
            <person name="Lundell T."/>
            <person name="Morin E."/>
            <person name="Murat C."/>
            <person name="Riley R."/>
            <person name="Ohm R."/>
            <person name="Sun H."/>
            <person name="Tunlid A."/>
            <person name="Henrissat B."/>
            <person name="Grigoriev I.V."/>
            <person name="Hibbett D.S."/>
            <person name="Martin F."/>
        </authorList>
    </citation>
    <scope>NUCLEOTIDE SEQUENCE [LARGE SCALE GENOMIC DNA]</scope>
    <source>
        <strain evidence="2 3">FD-317 M1</strain>
    </source>
</reference>
<proteinExistence type="predicted"/>
<evidence type="ECO:0000313" key="2">
    <source>
        <dbReference type="EMBL" id="KIK60463.1"/>
    </source>
</evidence>
<keyword evidence="1" id="KW-0472">Membrane</keyword>
<keyword evidence="1" id="KW-0812">Transmembrane</keyword>
<protein>
    <submittedName>
        <fullName evidence="2">Uncharacterized protein</fullName>
    </submittedName>
</protein>
<name>A0A0D0CWI2_9AGAR</name>